<dbReference type="InterPro" id="IPR029465">
    <property type="entry name" value="ATPgrasp_TupA"/>
</dbReference>
<dbReference type="RefSeq" id="WP_160860217.1">
    <property type="nucleotide sequence ID" value="NZ_WUMK01000005.1"/>
</dbReference>
<evidence type="ECO:0000313" key="1">
    <source>
        <dbReference type="EMBL" id="MXN46696.1"/>
    </source>
</evidence>
<protein>
    <submittedName>
        <fullName evidence="1">Polysaccharide biosynthesis protein</fullName>
    </submittedName>
</protein>
<organism evidence="1 2">
    <name type="scientific">Shinella kummerowiae</name>
    <dbReference type="NCBI Taxonomy" id="417745"/>
    <lineage>
        <taxon>Bacteria</taxon>
        <taxon>Pseudomonadati</taxon>
        <taxon>Pseudomonadota</taxon>
        <taxon>Alphaproteobacteria</taxon>
        <taxon>Hyphomicrobiales</taxon>
        <taxon>Rhizobiaceae</taxon>
        <taxon>Shinella</taxon>
    </lineage>
</organism>
<comment type="caution">
    <text evidence="1">The sequence shown here is derived from an EMBL/GenBank/DDBJ whole genome shotgun (WGS) entry which is preliminary data.</text>
</comment>
<gene>
    <name evidence="1" type="ORF">GR138_15985</name>
</gene>
<name>A0A6N8SHB0_9HYPH</name>
<dbReference type="Proteomes" id="UP000435802">
    <property type="component" value="Unassembled WGS sequence"/>
</dbReference>
<keyword evidence="2" id="KW-1185">Reference proteome</keyword>
<reference evidence="1 2" key="1">
    <citation type="submission" date="2019-12" db="EMBL/GenBank/DDBJ databases">
        <title>Shinella kummerowiae sp. nov., a symbiotic bacterium isolated from root nodules of the herbal legume Kummerowia stipulacea.</title>
        <authorList>
            <person name="Gao J."/>
        </authorList>
    </citation>
    <scope>NUCLEOTIDE SEQUENCE [LARGE SCALE GENOMIC DNA]</scope>
    <source>
        <strain evidence="1 2">CCBAU 25048</strain>
    </source>
</reference>
<dbReference type="Pfam" id="PF14305">
    <property type="entry name" value="ATPgrasp_TupA"/>
    <property type="match status" value="1"/>
</dbReference>
<sequence>MMDKPERKETFLVPGYQQRTLKEMFHHLIWRVIKPLPDKPYLKLKYWVIKGKWPDIDRPKTFCEKVQARKLYDRKPIYATLVDKAAVKPFVTEKLGSAYVTPTYWVGKDLSTVDWTTVPLPAVVKPTHASAQGRFLYTQDDIQRLLAENPAPAWLQLDHAQYNREWAYSGVKPQVLIEAMLVVDGGVPWDYRFFTFDGVVSHIEINLRIDGEGYACHYTPDWVKLPFHDPDYLTFYPGEVPKPARFDEMMRIAQTIGRGFDFLRIDLYASDDWIKLGELTLYPGGGFERFDPPHYDRLIGDKWTLGFDLPNAA</sequence>
<proteinExistence type="predicted"/>
<dbReference type="AlphaFoldDB" id="A0A6N8SHB0"/>
<accession>A0A6N8SHB0</accession>
<dbReference type="EMBL" id="WUMK01000005">
    <property type="protein sequence ID" value="MXN46696.1"/>
    <property type="molecule type" value="Genomic_DNA"/>
</dbReference>
<evidence type="ECO:0000313" key="2">
    <source>
        <dbReference type="Proteomes" id="UP000435802"/>
    </source>
</evidence>
<dbReference type="OrthoDB" id="9791827at2"/>